<evidence type="ECO:0000256" key="2">
    <source>
        <dbReference type="ARBA" id="ARBA00022844"/>
    </source>
</evidence>
<dbReference type="GO" id="GO:0019058">
    <property type="term" value="P:viral life cycle"/>
    <property type="evidence" value="ECO:0007669"/>
    <property type="project" value="UniProtKB-ARBA"/>
</dbReference>
<dbReference type="GO" id="GO:0051701">
    <property type="term" value="P:biological process involved in interaction with host"/>
    <property type="evidence" value="ECO:0007669"/>
    <property type="project" value="UniProtKB-ARBA"/>
</dbReference>
<dbReference type="Gene3D" id="2.160.20.10">
    <property type="entry name" value="Single-stranded right-handed beta-helix, Pectin lyase-like"/>
    <property type="match status" value="1"/>
</dbReference>
<evidence type="ECO:0000256" key="1">
    <source>
        <dbReference type="ARBA" id="ARBA00004328"/>
    </source>
</evidence>
<dbReference type="InterPro" id="IPR024535">
    <property type="entry name" value="RHGA/B-epi-like_pectate_lyase"/>
</dbReference>
<accession>A0A6J5RV45</accession>
<dbReference type="GO" id="GO:0044423">
    <property type="term" value="C:virion component"/>
    <property type="evidence" value="ECO:0007669"/>
    <property type="project" value="UniProtKB-KW"/>
</dbReference>
<dbReference type="InterPro" id="IPR011050">
    <property type="entry name" value="Pectin_lyase_fold/virulence"/>
</dbReference>
<organism evidence="4">
    <name type="scientific">uncultured Caudovirales phage</name>
    <dbReference type="NCBI Taxonomy" id="2100421"/>
    <lineage>
        <taxon>Viruses</taxon>
        <taxon>Duplodnaviria</taxon>
        <taxon>Heunggongvirae</taxon>
        <taxon>Uroviricota</taxon>
        <taxon>Caudoviricetes</taxon>
        <taxon>Peduoviridae</taxon>
        <taxon>Maltschvirus</taxon>
        <taxon>Maltschvirus maltsch</taxon>
    </lineage>
</organism>
<feature type="domain" description="Rhamnogalacturonase A/B/Epimerase-like pectate lyase" evidence="3">
    <location>
        <begin position="130"/>
        <end position="353"/>
    </location>
</feature>
<comment type="subcellular location">
    <subcellularLocation>
        <location evidence="1">Virion</location>
    </subcellularLocation>
</comment>
<dbReference type="GO" id="GO:0016829">
    <property type="term" value="F:lyase activity"/>
    <property type="evidence" value="ECO:0007669"/>
    <property type="project" value="UniProtKB-KW"/>
</dbReference>
<protein>
    <submittedName>
        <fullName evidence="4">Pectate lyase superfamily protein</fullName>
    </submittedName>
</protein>
<keyword evidence="2" id="KW-0946">Virion</keyword>
<dbReference type="Pfam" id="PF12708">
    <property type="entry name" value="Pect-lyase_RHGA_epim"/>
    <property type="match status" value="1"/>
</dbReference>
<gene>
    <name evidence="4" type="ORF">UFOVP1366_20</name>
</gene>
<reference evidence="4" key="1">
    <citation type="submission" date="2020-05" db="EMBL/GenBank/DDBJ databases">
        <authorList>
            <person name="Chiriac C."/>
            <person name="Salcher M."/>
            <person name="Ghai R."/>
            <person name="Kavagutti S V."/>
        </authorList>
    </citation>
    <scope>NUCLEOTIDE SEQUENCE</scope>
</reference>
<evidence type="ECO:0000313" key="4">
    <source>
        <dbReference type="EMBL" id="CAB4202353.1"/>
    </source>
</evidence>
<evidence type="ECO:0000259" key="3">
    <source>
        <dbReference type="Pfam" id="PF12708"/>
    </source>
</evidence>
<sequence>MSVTPSPLGGFAAQFFDNNGVILSGGKIYTYSAGTTTPQATYTSASGATPHANPIVLDSAGRVPGGEIWLTKGLDYKFIIKTSTGVLTGTYNNLQVTSDAVDAVDASLVSYEPPFTGSVATNVENKLAQYVSVKDFGAVGNGVADDTAAIQNAIDYSDSTAIAITGTAEVYFPAGVYKVTSGLTVSRSLRFIGGGWPIIKVAHNTDAITLTGIPSAVIFPRNVQTFEGLVFNTQSGFTPTSIIRLGTSSGLTPTYINSINDVKIVNCVFDQITAAYVIDNNRGFGLVIQNCAFTAITATAVLKMRQTQTEIPYWTYAVNIYASDFTNITGKAIEADGGDLTVFGSIIEGCSAGAVDVGINTAYTGAQPTNFYGTYFEANQVFHYRSNNSRVISNFNGCKFVKGPAATTRIFLASASACTFTACSTPNQAPTITGGNLSFSGCNYMQGTTTATDSVQTDRYIAYTSTPTTAYSLNGVSGYEPIVFGNSPGPGGGGVIMLCSHSGFPASGNSVVETYMIAKRLSGAAVDAVSLGRYENGDTSTFSFGVDASGFLTVTSSQVGKASYALVSQSRYPVALPG</sequence>
<name>A0A6J5RV45_9CAUD</name>
<keyword evidence="4" id="KW-0456">Lyase</keyword>
<dbReference type="InterPro" id="IPR012334">
    <property type="entry name" value="Pectin_lyas_fold"/>
</dbReference>
<dbReference type="SUPFAM" id="SSF51126">
    <property type="entry name" value="Pectin lyase-like"/>
    <property type="match status" value="1"/>
</dbReference>
<proteinExistence type="predicted"/>
<dbReference type="EMBL" id="LR797326">
    <property type="protein sequence ID" value="CAB4202353.1"/>
    <property type="molecule type" value="Genomic_DNA"/>
</dbReference>